<dbReference type="Gene3D" id="3.30.1360.120">
    <property type="entry name" value="Probable tRNA modification gtpase trme, domain 1"/>
    <property type="match status" value="1"/>
</dbReference>
<dbReference type="InterPro" id="IPR027266">
    <property type="entry name" value="TrmE/GcvT-like"/>
</dbReference>
<dbReference type="Gene3D" id="3.30.70.1520">
    <property type="entry name" value="Heterotetrameric sarcosine oxidase"/>
    <property type="match status" value="1"/>
</dbReference>
<evidence type="ECO:0008006" key="3">
    <source>
        <dbReference type="Google" id="ProtNLM"/>
    </source>
</evidence>
<organism evidence="1 2">
    <name type="scientific">Pseudonocardia yuanmonensis</name>
    <dbReference type="NCBI Taxonomy" id="1095914"/>
    <lineage>
        <taxon>Bacteria</taxon>
        <taxon>Bacillati</taxon>
        <taxon>Actinomycetota</taxon>
        <taxon>Actinomycetes</taxon>
        <taxon>Pseudonocardiales</taxon>
        <taxon>Pseudonocardiaceae</taxon>
        <taxon>Pseudonocardia</taxon>
    </lineage>
</organism>
<dbReference type="Pfam" id="PF04268">
    <property type="entry name" value="SoxG"/>
    <property type="match status" value="1"/>
</dbReference>
<dbReference type="RefSeq" id="WP_345384872.1">
    <property type="nucleotide sequence ID" value="NZ_BAABIC010000044.1"/>
</dbReference>
<gene>
    <name evidence="1" type="ORF">GCM10023215_67360</name>
</gene>
<dbReference type="SUPFAM" id="SSF103025">
    <property type="entry name" value="Folate-binding domain"/>
    <property type="match status" value="1"/>
</dbReference>
<evidence type="ECO:0000313" key="2">
    <source>
        <dbReference type="Proteomes" id="UP001500325"/>
    </source>
</evidence>
<evidence type="ECO:0000313" key="1">
    <source>
        <dbReference type="EMBL" id="GAA4714680.1"/>
    </source>
</evidence>
<protein>
    <recommendedName>
        <fullName evidence="3">Sarcosine oxidase subunit gamma</fullName>
    </recommendedName>
</protein>
<comment type="caution">
    <text evidence="1">The sequence shown here is derived from an EMBL/GenBank/DDBJ whole genome shotgun (WGS) entry which is preliminary data.</text>
</comment>
<dbReference type="EMBL" id="BAABIC010000044">
    <property type="protein sequence ID" value="GAA4714680.1"/>
    <property type="molecule type" value="Genomic_DNA"/>
</dbReference>
<dbReference type="InterPro" id="IPR007375">
    <property type="entry name" value="SoxG"/>
</dbReference>
<keyword evidence="2" id="KW-1185">Reference proteome</keyword>
<proteinExistence type="predicted"/>
<dbReference type="Proteomes" id="UP001500325">
    <property type="component" value="Unassembled WGS sequence"/>
</dbReference>
<reference evidence="2" key="1">
    <citation type="journal article" date="2019" name="Int. J. Syst. Evol. Microbiol.">
        <title>The Global Catalogue of Microorganisms (GCM) 10K type strain sequencing project: providing services to taxonomists for standard genome sequencing and annotation.</title>
        <authorList>
            <consortium name="The Broad Institute Genomics Platform"/>
            <consortium name="The Broad Institute Genome Sequencing Center for Infectious Disease"/>
            <person name="Wu L."/>
            <person name="Ma J."/>
        </authorList>
    </citation>
    <scope>NUCLEOTIDE SEQUENCE [LARGE SCALE GENOMIC DNA]</scope>
    <source>
        <strain evidence="2">JCM 18055</strain>
    </source>
</reference>
<sequence>MADRTRSRTPSRPLYRTHPLESRKQALAELSAELAGPAGAGLRIEAEAEVAAVDLRVDPDGPGVDTASRVLGAALPTRPNTWTRTGDGQLIWLGPDEWLVTSVAAQPHEWEHTLVGAVSPYGGAAVDVSAQRTSIRLRGTLARELLSFGCSLDLRPAAFPAGSAAQTTVGLTGVLLLALAEDDYRLFVRPSFAGHLADWLLDAAQEFRTELRPAFRTEPALATT</sequence>
<accession>A0ABP8XVB9</accession>
<name>A0ABP8XVB9_9PSEU</name>